<evidence type="ECO:0000256" key="2">
    <source>
        <dbReference type="ARBA" id="ARBA00023015"/>
    </source>
</evidence>
<dbReference type="EMBL" id="MTBP01000001">
    <property type="protein sequence ID" value="POM26702.1"/>
    <property type="molecule type" value="Genomic_DNA"/>
</dbReference>
<keyword evidence="4" id="KW-0804">Transcription</keyword>
<dbReference type="AlphaFoldDB" id="A0A2P4UNU1"/>
<reference evidence="5 6" key="1">
    <citation type="journal article" date="2017" name="Chemistry">
        <title>Isolation, Biosynthesis and Chemical Modifications of Rubterolones A-F: Rare Tropolone Alkaloids from Actinomadura sp. 5-2.</title>
        <authorList>
            <person name="Guo H."/>
            <person name="Benndorf R."/>
            <person name="Leichnitz D."/>
            <person name="Klassen J.L."/>
            <person name="Vollmers J."/>
            <person name="Gorls H."/>
            <person name="Steinacker M."/>
            <person name="Weigel C."/>
            <person name="Dahse H.M."/>
            <person name="Kaster A.K."/>
            <person name="de Beer Z.W."/>
            <person name="Poulsen M."/>
            <person name="Beemelmanns C."/>
        </authorList>
    </citation>
    <scope>NUCLEOTIDE SEQUENCE [LARGE SCALE GENOMIC DNA]</scope>
    <source>
        <strain evidence="5 6">5-2</strain>
    </source>
</reference>
<dbReference type="SUPFAM" id="SSF46785">
    <property type="entry name" value="Winged helix' DNA-binding domain"/>
    <property type="match status" value="1"/>
</dbReference>
<dbReference type="InterPro" id="IPR036388">
    <property type="entry name" value="WH-like_DNA-bd_sf"/>
</dbReference>
<gene>
    <name evidence="5" type="ORF">BTM25_11060</name>
</gene>
<organism evidence="5 6">
    <name type="scientific">Actinomadura rubteroloni</name>
    <dbReference type="NCBI Taxonomy" id="1926885"/>
    <lineage>
        <taxon>Bacteria</taxon>
        <taxon>Bacillati</taxon>
        <taxon>Actinomycetota</taxon>
        <taxon>Actinomycetes</taxon>
        <taxon>Streptosporangiales</taxon>
        <taxon>Thermomonosporaceae</taxon>
        <taxon>Actinomadura</taxon>
    </lineage>
</organism>
<evidence type="ECO:0000256" key="1">
    <source>
        <dbReference type="ARBA" id="ARBA00011046"/>
    </source>
</evidence>
<keyword evidence="2" id="KW-0805">Transcription regulation</keyword>
<dbReference type="InterPro" id="IPR036390">
    <property type="entry name" value="WH_DNA-bd_sf"/>
</dbReference>
<evidence type="ECO:0000256" key="4">
    <source>
        <dbReference type="ARBA" id="ARBA00023163"/>
    </source>
</evidence>
<dbReference type="GO" id="GO:0003677">
    <property type="term" value="F:DNA binding"/>
    <property type="evidence" value="ECO:0007669"/>
    <property type="project" value="UniProtKB-KW"/>
</dbReference>
<sequence length="116" mass="12957">MPRRPLGQLEAEVLAALAAADAPLSAGDLRGRLADDPAHTTVNTILSRLHAKGMVTRDRSGRQFVYRLTVDESRLVAHRMHRHLRHASDPHGVLGQFLQELSPDQEQVLRDLLNEQ</sequence>
<dbReference type="Gene3D" id="1.10.10.10">
    <property type="entry name" value="Winged helix-like DNA-binding domain superfamily/Winged helix DNA-binding domain"/>
    <property type="match status" value="1"/>
</dbReference>
<keyword evidence="3" id="KW-0238">DNA-binding</keyword>
<dbReference type="InterPro" id="IPR005650">
    <property type="entry name" value="BlaI_family"/>
</dbReference>
<dbReference type="Pfam" id="PF03965">
    <property type="entry name" value="Penicillinase_R"/>
    <property type="match status" value="1"/>
</dbReference>
<name>A0A2P4UNU1_9ACTN</name>
<evidence type="ECO:0000313" key="5">
    <source>
        <dbReference type="EMBL" id="POM26702.1"/>
    </source>
</evidence>
<protein>
    <submittedName>
        <fullName evidence="5">Penicillinase repressor</fullName>
    </submittedName>
</protein>
<comment type="caution">
    <text evidence="5">The sequence shown here is derived from an EMBL/GenBank/DDBJ whole genome shotgun (WGS) entry which is preliminary data.</text>
</comment>
<evidence type="ECO:0000313" key="6">
    <source>
        <dbReference type="Proteomes" id="UP000242367"/>
    </source>
</evidence>
<accession>A0A2P4UNU1</accession>
<dbReference type="Proteomes" id="UP000242367">
    <property type="component" value="Unassembled WGS sequence"/>
</dbReference>
<evidence type="ECO:0000256" key="3">
    <source>
        <dbReference type="ARBA" id="ARBA00023125"/>
    </source>
</evidence>
<dbReference type="RefSeq" id="WP_103561629.1">
    <property type="nucleotide sequence ID" value="NZ_MTBP01000001.1"/>
</dbReference>
<dbReference type="GO" id="GO:0045892">
    <property type="term" value="P:negative regulation of DNA-templated transcription"/>
    <property type="evidence" value="ECO:0007669"/>
    <property type="project" value="InterPro"/>
</dbReference>
<keyword evidence="6" id="KW-1185">Reference proteome</keyword>
<comment type="similarity">
    <text evidence="1">Belongs to the BlaI transcriptional regulatory family.</text>
</comment>
<proteinExistence type="inferred from homology"/>